<evidence type="ECO:0000256" key="6">
    <source>
        <dbReference type="ARBA" id="ARBA00047334"/>
    </source>
</evidence>
<dbReference type="InterPro" id="IPR013785">
    <property type="entry name" value="Aldolase_TIM"/>
</dbReference>
<evidence type="ECO:0000313" key="15">
    <source>
        <dbReference type="Proteomes" id="UP000238949"/>
    </source>
</evidence>
<sequence>MVCAPNQPNSTGAALSSIIRPSAPGIAIMTATEQRPVVWCIGGSDSGGGAGIQADTLTLHDLGCHACTVVTAITAQNSVAVEQVAAVACGLLSSQGQALLQDMVPQAIKIGLLCNDEQVGVVIGLINQVRERNDQVRVIWDPVQVATTGAKMASVSARGCRALLACVDLCTPNSDEEQYLLASVGGELDAEHLLKTRLLCTGGHSSAEQAEDRLYTTPTHWCYSSIRQPATHQHGSGCTFASAIAAALALDYPLHDAVCVAKAYVNMGLAKGYAAGAGAGPLARCGWPTDERFFPTVRQLPADADFTVPPEGFAPLTCRQLGLYPVVDSLEWLALLLPLGLNIIQLRIKQPVADLAKQIRQAVNMAASYQTRLFINDHWQLAIECGAYGVHLGQEDLQAADLGAIYRAGLRLGISTHGYAELCRARQFRPSYIALGHIFATQTKKMPSKPQGLARLRRYQTLAGDTPTVAIGGISQARFADVVDTGVSGVAVVSAITRAAEPLAAVNRLKETYDRVKQR</sequence>
<evidence type="ECO:0000313" key="14">
    <source>
        <dbReference type="EMBL" id="PRO71023.1"/>
    </source>
</evidence>
<dbReference type="NCBIfam" id="NF002904">
    <property type="entry name" value="PRK03512.1"/>
    <property type="match status" value="1"/>
</dbReference>
<comment type="cofactor">
    <cofactor evidence="9">
        <name>Mg(2+)</name>
        <dbReference type="ChEBI" id="CHEBI:18420"/>
    </cofactor>
    <text evidence="9">Binds 1 Mg(2+) ion per subunit.</text>
</comment>
<feature type="binding site" evidence="9">
    <location>
        <position position="444"/>
    </location>
    <ligand>
        <name>4-amino-2-methyl-5-(diphosphooxymethyl)pyrimidine</name>
        <dbReference type="ChEBI" id="CHEBI:57841"/>
    </ligand>
</feature>
<feature type="binding site" evidence="9">
    <location>
        <begin position="493"/>
        <end position="494"/>
    </location>
    <ligand>
        <name>2-[(2R,5Z)-2-carboxy-4-methylthiazol-5(2H)-ylidene]ethyl phosphate</name>
        <dbReference type="ChEBI" id="CHEBI:62899"/>
    </ligand>
</feature>
<keyword evidence="2 9" id="KW-0808">Transferase</keyword>
<organism evidence="14 15">
    <name type="scientific">Alteromonas alba</name>
    <dbReference type="NCBI Taxonomy" id="2079529"/>
    <lineage>
        <taxon>Bacteria</taxon>
        <taxon>Pseudomonadati</taxon>
        <taxon>Pseudomonadota</taxon>
        <taxon>Gammaproteobacteria</taxon>
        <taxon>Alteromonadales</taxon>
        <taxon>Alteromonadaceae</taxon>
        <taxon>Alteromonas/Salinimonas group</taxon>
        <taxon>Alteromonas</taxon>
    </lineage>
</organism>
<evidence type="ECO:0000256" key="2">
    <source>
        <dbReference type="ARBA" id="ARBA00022679"/>
    </source>
</evidence>
<comment type="function">
    <text evidence="9">Condenses 4-methyl-5-(beta-hydroxyethyl)thiazole monophosphate (THZ-P) and 2-methyl-4-amino-5-hydroxymethyl pyrimidine pyrophosphate (HMP-PP) to form thiamine monophosphate (TMP).</text>
</comment>
<comment type="catalytic activity">
    <reaction evidence="6 9 10">
        <text>4-methyl-5-(2-phosphooxyethyl)-thiazole + 4-amino-2-methyl-5-(diphosphooxymethyl)pyrimidine + H(+) = thiamine phosphate + diphosphate</text>
        <dbReference type="Rhea" id="RHEA:22328"/>
        <dbReference type="ChEBI" id="CHEBI:15378"/>
        <dbReference type="ChEBI" id="CHEBI:33019"/>
        <dbReference type="ChEBI" id="CHEBI:37575"/>
        <dbReference type="ChEBI" id="CHEBI:57841"/>
        <dbReference type="ChEBI" id="CHEBI:58296"/>
        <dbReference type="EC" id="2.5.1.3"/>
    </reaction>
</comment>
<dbReference type="Pfam" id="PF08543">
    <property type="entry name" value="Phos_pyr_kin"/>
    <property type="match status" value="1"/>
</dbReference>
<dbReference type="GO" id="GO:0005829">
    <property type="term" value="C:cytosol"/>
    <property type="evidence" value="ECO:0007669"/>
    <property type="project" value="TreeGrafter"/>
</dbReference>
<comment type="catalytic activity">
    <reaction evidence="7 9 10">
        <text>2-(2-carboxy-4-methylthiazol-5-yl)ethyl phosphate + 4-amino-2-methyl-5-(diphosphooxymethyl)pyrimidine + 2 H(+) = thiamine phosphate + CO2 + diphosphate</text>
        <dbReference type="Rhea" id="RHEA:47848"/>
        <dbReference type="ChEBI" id="CHEBI:15378"/>
        <dbReference type="ChEBI" id="CHEBI:16526"/>
        <dbReference type="ChEBI" id="CHEBI:33019"/>
        <dbReference type="ChEBI" id="CHEBI:37575"/>
        <dbReference type="ChEBI" id="CHEBI:57841"/>
        <dbReference type="ChEBI" id="CHEBI:62890"/>
        <dbReference type="EC" id="2.5.1.3"/>
    </reaction>
</comment>
<evidence type="ECO:0000256" key="8">
    <source>
        <dbReference type="ARBA" id="ARBA00047883"/>
    </source>
</evidence>
<feature type="domain" description="Pyridoxamine kinase/Phosphomethylpyrimidine kinase" evidence="13">
    <location>
        <begin position="45"/>
        <end position="282"/>
    </location>
</feature>
<feature type="binding site" evidence="9">
    <location>
        <position position="415"/>
    </location>
    <ligand>
        <name>4-amino-2-methyl-5-(diphosphooxymethyl)pyrimidine</name>
        <dbReference type="ChEBI" id="CHEBI:57841"/>
    </ligand>
</feature>
<feature type="binding site" evidence="9">
    <location>
        <begin position="441"/>
        <end position="443"/>
    </location>
    <ligand>
        <name>2-[(2R,5Z)-2-carboxy-4-methylthiazol-5(2H)-ylidene]ethyl phosphate</name>
        <dbReference type="ChEBI" id="CHEBI:62899"/>
    </ligand>
</feature>
<proteinExistence type="inferred from homology"/>
<dbReference type="GO" id="GO:0000287">
    <property type="term" value="F:magnesium ion binding"/>
    <property type="evidence" value="ECO:0007669"/>
    <property type="project" value="UniProtKB-UniRule"/>
</dbReference>
<dbReference type="NCBIfam" id="TIGR00693">
    <property type="entry name" value="thiE"/>
    <property type="match status" value="1"/>
</dbReference>
<dbReference type="Proteomes" id="UP000238949">
    <property type="component" value="Unassembled WGS sequence"/>
</dbReference>
<evidence type="ECO:0000259" key="12">
    <source>
        <dbReference type="Pfam" id="PF02581"/>
    </source>
</evidence>
<evidence type="ECO:0000256" key="7">
    <source>
        <dbReference type="ARBA" id="ARBA00047851"/>
    </source>
</evidence>
<keyword evidence="3 9" id="KW-0479">Metal-binding</keyword>
<dbReference type="GO" id="GO:0009228">
    <property type="term" value="P:thiamine biosynthetic process"/>
    <property type="evidence" value="ECO:0007669"/>
    <property type="project" value="UniProtKB-KW"/>
</dbReference>
<dbReference type="GO" id="GO:0008902">
    <property type="term" value="F:hydroxymethylpyrimidine kinase activity"/>
    <property type="evidence" value="ECO:0007669"/>
    <property type="project" value="TreeGrafter"/>
</dbReference>
<accession>A0A2S9V3K5</accession>
<feature type="binding site" evidence="9">
    <location>
        <position position="396"/>
    </location>
    <ligand>
        <name>Mg(2+)</name>
        <dbReference type="ChEBI" id="CHEBI:18420"/>
    </ligand>
</feature>
<reference evidence="15" key="1">
    <citation type="journal article" date="2020" name="Int. J. Syst. Evol. Microbiol.">
        <title>Alteromonas alba sp. nov., a marine bacterium isolated from the seawater of the West Pacific Ocean.</title>
        <authorList>
            <person name="Sun C."/>
            <person name="Wu Y.-H."/>
            <person name="Xamxidin M."/>
            <person name="Cheng H."/>
            <person name="Xu X.-W."/>
        </authorList>
    </citation>
    <scope>NUCLEOTIDE SEQUENCE [LARGE SCALE GENOMIC DNA]</scope>
    <source>
        <strain evidence="15">190</strain>
    </source>
</reference>
<dbReference type="GO" id="GO:0008972">
    <property type="term" value="F:phosphomethylpyrimidine kinase activity"/>
    <property type="evidence" value="ECO:0007669"/>
    <property type="project" value="TreeGrafter"/>
</dbReference>
<dbReference type="InterPro" id="IPR013749">
    <property type="entry name" value="PM/HMP-P_kinase-1"/>
</dbReference>
<dbReference type="AlphaFoldDB" id="A0A2S9V3K5"/>
<feature type="binding site" evidence="9">
    <location>
        <position position="376"/>
    </location>
    <ligand>
        <name>4-amino-2-methyl-5-(diphosphooxymethyl)pyrimidine</name>
        <dbReference type="ChEBI" id="CHEBI:57841"/>
    </ligand>
</feature>
<dbReference type="Gene3D" id="3.40.1190.20">
    <property type="match status" value="1"/>
</dbReference>
<keyword evidence="5 9" id="KW-0784">Thiamine biosynthesis</keyword>
<feature type="binding site" evidence="9">
    <location>
        <position position="473"/>
    </location>
    <ligand>
        <name>2-[(2R,5Z)-2-carboxy-4-methylthiazol-5(2H)-ylidene]ethyl phosphate</name>
        <dbReference type="ChEBI" id="CHEBI:62899"/>
    </ligand>
</feature>
<dbReference type="GO" id="GO:0004789">
    <property type="term" value="F:thiamine-phosphate diphosphorylase activity"/>
    <property type="evidence" value="ECO:0007669"/>
    <property type="project" value="UniProtKB-UniRule"/>
</dbReference>
<evidence type="ECO:0000256" key="5">
    <source>
        <dbReference type="ARBA" id="ARBA00022977"/>
    </source>
</evidence>
<name>A0A2S9V3K5_9ALTE</name>
<keyword evidence="15" id="KW-1185">Reference proteome</keyword>
<evidence type="ECO:0000256" key="1">
    <source>
        <dbReference type="ARBA" id="ARBA00005165"/>
    </source>
</evidence>
<dbReference type="InterPro" id="IPR029056">
    <property type="entry name" value="Ribokinase-like"/>
</dbReference>
<dbReference type="SUPFAM" id="SSF53613">
    <property type="entry name" value="Ribokinase-like"/>
    <property type="match status" value="1"/>
</dbReference>
<dbReference type="CDD" id="cd00564">
    <property type="entry name" value="TMP_TenI"/>
    <property type="match status" value="1"/>
</dbReference>
<evidence type="ECO:0000256" key="9">
    <source>
        <dbReference type="HAMAP-Rule" id="MF_00097"/>
    </source>
</evidence>
<dbReference type="EMBL" id="PVNP01000219">
    <property type="protein sequence ID" value="PRO71023.1"/>
    <property type="molecule type" value="Genomic_DNA"/>
</dbReference>
<feature type="binding site" evidence="9">
    <location>
        <begin position="345"/>
        <end position="349"/>
    </location>
    <ligand>
        <name>4-amino-2-methyl-5-(diphosphooxymethyl)pyrimidine</name>
        <dbReference type="ChEBI" id="CHEBI:57841"/>
    </ligand>
</feature>
<evidence type="ECO:0000256" key="10">
    <source>
        <dbReference type="RuleBase" id="RU003826"/>
    </source>
</evidence>
<feature type="binding site" evidence="9">
    <location>
        <position position="377"/>
    </location>
    <ligand>
        <name>Mg(2+)</name>
        <dbReference type="ChEBI" id="CHEBI:18420"/>
    </ligand>
</feature>
<feature type="domain" description="Thiamine phosphate synthase/TenI" evidence="12">
    <location>
        <begin position="328"/>
        <end position="496"/>
    </location>
</feature>
<keyword evidence="4 9" id="KW-0460">Magnesium</keyword>
<dbReference type="PANTHER" id="PTHR20858:SF17">
    <property type="entry name" value="HYDROXYMETHYLPYRIMIDINE_PHOSPHOMETHYLPYRIMIDINE KINASE THI20-RELATED"/>
    <property type="match status" value="1"/>
</dbReference>
<comment type="pathway">
    <text evidence="1 9 11">Cofactor biosynthesis; thiamine diphosphate biosynthesis; thiamine phosphate from 4-amino-2-methyl-5-diphosphomethylpyrimidine and 4-methyl-5-(2-phosphoethyl)-thiazole: step 1/1.</text>
</comment>
<gene>
    <name evidence="9" type="primary">thiE</name>
    <name evidence="14" type="ORF">C6Y40_23890</name>
</gene>
<comment type="catalytic activity">
    <reaction evidence="8 9 10">
        <text>2-[(2R,5Z)-2-carboxy-4-methylthiazol-5(2H)-ylidene]ethyl phosphate + 4-amino-2-methyl-5-(diphosphooxymethyl)pyrimidine + 2 H(+) = thiamine phosphate + CO2 + diphosphate</text>
        <dbReference type="Rhea" id="RHEA:47844"/>
        <dbReference type="ChEBI" id="CHEBI:15378"/>
        <dbReference type="ChEBI" id="CHEBI:16526"/>
        <dbReference type="ChEBI" id="CHEBI:33019"/>
        <dbReference type="ChEBI" id="CHEBI:37575"/>
        <dbReference type="ChEBI" id="CHEBI:57841"/>
        <dbReference type="ChEBI" id="CHEBI:62899"/>
        <dbReference type="EC" id="2.5.1.3"/>
    </reaction>
</comment>
<dbReference type="GO" id="GO:0009229">
    <property type="term" value="P:thiamine diphosphate biosynthetic process"/>
    <property type="evidence" value="ECO:0007669"/>
    <property type="project" value="UniProtKB-UniRule"/>
</dbReference>
<dbReference type="SUPFAM" id="SSF51391">
    <property type="entry name" value="Thiamin phosphate synthase"/>
    <property type="match status" value="1"/>
</dbReference>
<dbReference type="InterPro" id="IPR034291">
    <property type="entry name" value="TMP_synthase"/>
</dbReference>
<dbReference type="Pfam" id="PF02581">
    <property type="entry name" value="TMP-TENI"/>
    <property type="match status" value="1"/>
</dbReference>
<dbReference type="Gene3D" id="3.20.20.70">
    <property type="entry name" value="Aldolase class I"/>
    <property type="match status" value="1"/>
</dbReference>
<protein>
    <recommendedName>
        <fullName evidence="9">Thiamine-phosphate synthase</fullName>
        <shortName evidence="9">TP synthase</shortName>
        <shortName evidence="9">TPS</shortName>
        <ecNumber evidence="9">2.5.1.3</ecNumber>
    </recommendedName>
    <alternativeName>
        <fullName evidence="9">Thiamine-phosphate pyrophosphorylase</fullName>
        <shortName evidence="9">TMP pyrophosphorylase</shortName>
        <shortName evidence="9">TMP-PPase</shortName>
    </alternativeName>
</protein>
<evidence type="ECO:0000259" key="13">
    <source>
        <dbReference type="Pfam" id="PF08543"/>
    </source>
</evidence>
<evidence type="ECO:0000256" key="4">
    <source>
        <dbReference type="ARBA" id="ARBA00022842"/>
    </source>
</evidence>
<evidence type="ECO:0000256" key="3">
    <source>
        <dbReference type="ARBA" id="ARBA00022723"/>
    </source>
</evidence>
<comment type="caution">
    <text evidence="14">The sequence shown here is derived from an EMBL/GenBank/DDBJ whole genome shotgun (WGS) entry which is preliminary data.</text>
</comment>
<dbReference type="FunFam" id="3.20.20.70:FF:000064">
    <property type="entry name" value="Thiamine-phosphate synthase"/>
    <property type="match status" value="1"/>
</dbReference>
<dbReference type="InterPro" id="IPR022998">
    <property type="entry name" value="ThiamineP_synth_TenI"/>
</dbReference>
<evidence type="ECO:0000256" key="11">
    <source>
        <dbReference type="RuleBase" id="RU004253"/>
    </source>
</evidence>
<dbReference type="EC" id="2.5.1.3" evidence="9"/>
<dbReference type="PANTHER" id="PTHR20858">
    <property type="entry name" value="PHOSPHOMETHYLPYRIMIDINE KINASE"/>
    <property type="match status" value="1"/>
</dbReference>
<comment type="similarity">
    <text evidence="9 10">Belongs to the thiamine-phosphate synthase family.</text>
</comment>
<dbReference type="UniPathway" id="UPA00060">
    <property type="reaction ID" value="UER00138"/>
</dbReference>
<dbReference type="InterPro" id="IPR036206">
    <property type="entry name" value="ThiamineP_synth_sf"/>
</dbReference>
<dbReference type="HAMAP" id="MF_00097">
    <property type="entry name" value="TMP_synthase"/>
    <property type="match status" value="1"/>
</dbReference>